<name>A8P4P0_COPC7</name>
<dbReference type="VEuPathDB" id="FungiDB:CC1G_08943"/>
<accession>A8P4P0</accession>
<dbReference type="OrthoDB" id="3242409at2759"/>
<evidence type="ECO:0000256" key="1">
    <source>
        <dbReference type="SAM" id="Phobius"/>
    </source>
</evidence>
<proteinExistence type="predicted"/>
<keyword evidence="3" id="KW-1185">Reference proteome</keyword>
<dbReference type="EMBL" id="AACS02000011">
    <property type="protein sequence ID" value="EAU83006.2"/>
    <property type="molecule type" value="Genomic_DNA"/>
</dbReference>
<dbReference type="RefSeq" id="XP_001838779.2">
    <property type="nucleotide sequence ID" value="XM_001838727.2"/>
</dbReference>
<protein>
    <submittedName>
        <fullName evidence="2">Uncharacterized protein</fullName>
    </submittedName>
</protein>
<sequence>MHSSVLDHGYMAVLELNPTFASADIGEPAIILFLHAHKAQKVLAPTHIPSRIISPRSHLTNAFMTPESQRYYITTTSSPSPLKSNTYGAKGSDYQPSSTYFAGTVWWRTWSNLSGCDEGYIICGALSVLGRIGILSVWGMRTYAIYGRSRAILALLGVIGGSIVGLAISHIPVMRCVGETKMPLKSESFQNVKGRGERQEPEEIIILRSPKTGAQSTTF</sequence>
<feature type="transmembrane region" description="Helical" evidence="1">
    <location>
        <begin position="119"/>
        <end position="139"/>
    </location>
</feature>
<comment type="caution">
    <text evidence="2">The sequence shown here is derived from an EMBL/GenBank/DDBJ whole genome shotgun (WGS) entry which is preliminary data.</text>
</comment>
<keyword evidence="1" id="KW-1133">Transmembrane helix</keyword>
<keyword evidence="1" id="KW-0472">Membrane</keyword>
<gene>
    <name evidence="2" type="ORF">CC1G_08943</name>
</gene>
<evidence type="ECO:0000313" key="2">
    <source>
        <dbReference type="EMBL" id="EAU83006.2"/>
    </source>
</evidence>
<feature type="transmembrane region" description="Helical" evidence="1">
    <location>
        <begin position="151"/>
        <end position="173"/>
    </location>
</feature>
<keyword evidence="1" id="KW-0812">Transmembrane</keyword>
<dbReference type="KEGG" id="cci:CC1G_08943"/>
<dbReference type="GeneID" id="6015373"/>
<reference evidence="2 3" key="1">
    <citation type="journal article" date="2010" name="Proc. Natl. Acad. Sci. U.S.A.">
        <title>Insights into evolution of multicellular fungi from the assembled chromosomes of the mushroom Coprinopsis cinerea (Coprinus cinereus).</title>
        <authorList>
            <person name="Stajich J.E."/>
            <person name="Wilke S.K."/>
            <person name="Ahren D."/>
            <person name="Au C.H."/>
            <person name="Birren B.W."/>
            <person name="Borodovsky M."/>
            <person name="Burns C."/>
            <person name="Canback B."/>
            <person name="Casselton L.A."/>
            <person name="Cheng C.K."/>
            <person name="Deng J."/>
            <person name="Dietrich F.S."/>
            <person name="Fargo D.C."/>
            <person name="Farman M.L."/>
            <person name="Gathman A.C."/>
            <person name="Goldberg J."/>
            <person name="Guigo R."/>
            <person name="Hoegger P.J."/>
            <person name="Hooker J.B."/>
            <person name="Huggins A."/>
            <person name="James T.Y."/>
            <person name="Kamada T."/>
            <person name="Kilaru S."/>
            <person name="Kodira C."/>
            <person name="Kues U."/>
            <person name="Kupfer D."/>
            <person name="Kwan H.S."/>
            <person name="Lomsadze A."/>
            <person name="Li W."/>
            <person name="Lilly W.W."/>
            <person name="Ma L.J."/>
            <person name="Mackey A.J."/>
            <person name="Manning G."/>
            <person name="Martin F."/>
            <person name="Muraguchi H."/>
            <person name="Natvig D.O."/>
            <person name="Palmerini H."/>
            <person name="Ramesh M.A."/>
            <person name="Rehmeyer C.J."/>
            <person name="Roe B.A."/>
            <person name="Shenoy N."/>
            <person name="Stanke M."/>
            <person name="Ter-Hovhannisyan V."/>
            <person name="Tunlid A."/>
            <person name="Velagapudi R."/>
            <person name="Vision T.J."/>
            <person name="Zeng Q."/>
            <person name="Zolan M.E."/>
            <person name="Pukkila P.J."/>
        </authorList>
    </citation>
    <scope>NUCLEOTIDE SEQUENCE [LARGE SCALE GENOMIC DNA]</scope>
    <source>
        <strain evidence="3">Okayama-7 / 130 / ATCC MYA-4618 / FGSC 9003</strain>
    </source>
</reference>
<dbReference type="InParanoid" id="A8P4P0"/>
<evidence type="ECO:0000313" key="3">
    <source>
        <dbReference type="Proteomes" id="UP000001861"/>
    </source>
</evidence>
<dbReference type="HOGENOM" id="CLU_1261447_0_0_1"/>
<dbReference type="AlphaFoldDB" id="A8P4P0"/>
<organism evidence="2 3">
    <name type="scientific">Coprinopsis cinerea (strain Okayama-7 / 130 / ATCC MYA-4618 / FGSC 9003)</name>
    <name type="common">Inky cap fungus</name>
    <name type="synonym">Hormographiella aspergillata</name>
    <dbReference type="NCBI Taxonomy" id="240176"/>
    <lineage>
        <taxon>Eukaryota</taxon>
        <taxon>Fungi</taxon>
        <taxon>Dikarya</taxon>
        <taxon>Basidiomycota</taxon>
        <taxon>Agaricomycotina</taxon>
        <taxon>Agaricomycetes</taxon>
        <taxon>Agaricomycetidae</taxon>
        <taxon>Agaricales</taxon>
        <taxon>Agaricineae</taxon>
        <taxon>Psathyrellaceae</taxon>
        <taxon>Coprinopsis</taxon>
    </lineage>
</organism>
<dbReference type="Proteomes" id="UP000001861">
    <property type="component" value="Unassembled WGS sequence"/>
</dbReference>